<comment type="catalytic activity">
    <reaction evidence="5">
        <text>6-carboxyhexanoyl-[ACP] + L-alanine + H(+) = (8S)-8-amino-7-oxononanoate + holo-[ACP] + CO2</text>
        <dbReference type="Rhea" id="RHEA:42288"/>
        <dbReference type="Rhea" id="RHEA-COMP:9685"/>
        <dbReference type="Rhea" id="RHEA-COMP:9955"/>
        <dbReference type="ChEBI" id="CHEBI:15378"/>
        <dbReference type="ChEBI" id="CHEBI:16526"/>
        <dbReference type="ChEBI" id="CHEBI:57972"/>
        <dbReference type="ChEBI" id="CHEBI:64479"/>
        <dbReference type="ChEBI" id="CHEBI:78846"/>
        <dbReference type="ChEBI" id="CHEBI:149468"/>
        <dbReference type="EC" id="2.3.1.47"/>
    </reaction>
</comment>
<dbReference type="EMBL" id="JACBZT010000001">
    <property type="protein sequence ID" value="NYJ04876.1"/>
    <property type="molecule type" value="Genomic_DNA"/>
</dbReference>
<evidence type="ECO:0000313" key="8">
    <source>
        <dbReference type="Proteomes" id="UP000541969"/>
    </source>
</evidence>
<organism evidence="7 8">
    <name type="scientific">Petropleomorpha daqingensis</name>
    <dbReference type="NCBI Taxonomy" id="2026353"/>
    <lineage>
        <taxon>Bacteria</taxon>
        <taxon>Bacillati</taxon>
        <taxon>Actinomycetota</taxon>
        <taxon>Actinomycetes</taxon>
        <taxon>Geodermatophilales</taxon>
        <taxon>Geodermatophilaceae</taxon>
        <taxon>Petropleomorpha</taxon>
    </lineage>
</organism>
<dbReference type="InterPro" id="IPR004839">
    <property type="entry name" value="Aminotransferase_I/II_large"/>
</dbReference>
<dbReference type="Gene3D" id="3.90.1150.10">
    <property type="entry name" value="Aspartate Aminotransferase, domain 1"/>
    <property type="match status" value="1"/>
</dbReference>
<dbReference type="Proteomes" id="UP000541969">
    <property type="component" value="Unassembled WGS sequence"/>
</dbReference>
<name>A0A853CCW9_9ACTN</name>
<proteinExistence type="predicted"/>
<evidence type="ECO:0000256" key="3">
    <source>
        <dbReference type="ARBA" id="ARBA00022679"/>
    </source>
</evidence>
<keyword evidence="3" id="KW-0808">Transferase</keyword>
<accession>A0A853CCW9</accession>
<dbReference type="GO" id="GO:0008710">
    <property type="term" value="F:8-amino-7-oxononanoate synthase activity"/>
    <property type="evidence" value="ECO:0007669"/>
    <property type="project" value="UniProtKB-EC"/>
</dbReference>
<evidence type="ECO:0000259" key="6">
    <source>
        <dbReference type="Pfam" id="PF00155"/>
    </source>
</evidence>
<dbReference type="InterPro" id="IPR015421">
    <property type="entry name" value="PyrdxlP-dep_Trfase_major"/>
</dbReference>
<keyword evidence="8" id="KW-1185">Reference proteome</keyword>
<dbReference type="InterPro" id="IPR016181">
    <property type="entry name" value="Acyl_CoA_acyltransferase"/>
</dbReference>
<evidence type="ECO:0000313" key="7">
    <source>
        <dbReference type="EMBL" id="NYJ04876.1"/>
    </source>
</evidence>
<dbReference type="PANTHER" id="PTHR13693">
    <property type="entry name" value="CLASS II AMINOTRANSFERASE/8-AMINO-7-OXONONANOATE SYNTHASE"/>
    <property type="match status" value="1"/>
</dbReference>
<dbReference type="SUPFAM" id="SSF53383">
    <property type="entry name" value="PLP-dependent transferases"/>
    <property type="match status" value="1"/>
</dbReference>
<dbReference type="SUPFAM" id="SSF55729">
    <property type="entry name" value="Acyl-CoA N-acyltransferases (Nat)"/>
    <property type="match status" value="1"/>
</dbReference>
<dbReference type="GO" id="GO:0009102">
    <property type="term" value="P:biotin biosynthetic process"/>
    <property type="evidence" value="ECO:0007669"/>
    <property type="project" value="TreeGrafter"/>
</dbReference>
<feature type="domain" description="Aminotransferase class I/classII large" evidence="6">
    <location>
        <begin position="44"/>
        <end position="394"/>
    </location>
</feature>
<keyword evidence="4" id="KW-0663">Pyridoxal phosphate</keyword>
<comment type="caution">
    <text evidence="7">The sequence shown here is derived from an EMBL/GenBank/DDBJ whole genome shotgun (WGS) entry which is preliminary data.</text>
</comment>
<dbReference type="PANTHER" id="PTHR13693:SF100">
    <property type="entry name" value="8-AMINO-7-OXONONANOATE SYNTHASE"/>
    <property type="match status" value="1"/>
</dbReference>
<evidence type="ECO:0000256" key="1">
    <source>
        <dbReference type="ARBA" id="ARBA00001933"/>
    </source>
</evidence>
<dbReference type="InterPro" id="IPR050087">
    <property type="entry name" value="AON_synthase_class-II"/>
</dbReference>
<dbReference type="Gene3D" id="3.40.640.10">
    <property type="entry name" value="Type I PLP-dependent aspartate aminotransferase-like (Major domain)"/>
    <property type="match status" value="1"/>
</dbReference>
<sequence>MATTEELLNAVDEVVSDGVRRGLLHNVVEDTALDGRHVTIDGRRMVNFGSCSYLGLEMHPALKAGVHDAVDRFGTQFSSSRVYAAAPLYREVEETLSRLFGRGAIVTPSTSMGHIATMPTLIGDRDVLVMDHQVHHSVQTAAKLVQSGGARVELIPHGDLRTLEKRLESYKRTHRRVWFAADGLYSMYADLLPTEELDELAARHDNLWLYIDDAHAVSWTGRHGRGHALEHLAPATLARTVVAASLNKSFAASGGAMTFPDEETRGRVLRVGAPLIFSGPVQPPMLGAILASARLHMTPEIAERQDLLLDRIRLFNKLAAEAELPVVSESETPIRCVGAGVSSVAYRLVERLRSAGYHVNTASFPAVPAKRSGARITITAHHTEDDVAGLVSALAEHLPAAITDEGASVADLHRAFHRQLRGRQVLGAEEAPSKPRRPALRLEHHRSIATIDAGEWDRLLGTRGTFTAAALRTFESVFDQGGTGAAGQTEDAWDFHYWIVRDRSGVPVAATFFTTALWKDDMLSSAAVSREVERRRTETADSYLLTSSTLGMGSLLTEGDHLYLDRSRDWRGALRMILSAARHEEDLAGAGAIVLRDLPDGDDEMHAFLLGEGLMRLPLWNTWVRHVGFTDDEEFLAGLTRKHRYHQRTRVLAWEPRYQVDVLPGGSREALALDDATRDRLYELYRNVHARSFELNVFPLPRRVIDSALESPAWEIVLLSLPEVSSSPVAFAVQHVVPGEDGHVAPLFVGLDYEYVPTHHSYQQLLFQSVRSALRHGAPRILYGMSADLHKARFGATSEKRWAYVQPTETFNADVLARVAESVGVS</sequence>
<dbReference type="EC" id="2.3.1.47" evidence="2"/>
<dbReference type="AlphaFoldDB" id="A0A853CCW9"/>
<comment type="cofactor">
    <cofactor evidence="1">
        <name>pyridoxal 5'-phosphate</name>
        <dbReference type="ChEBI" id="CHEBI:597326"/>
    </cofactor>
</comment>
<protein>
    <recommendedName>
        <fullName evidence="2">8-amino-7-oxononanoate synthase</fullName>
        <ecNumber evidence="2">2.3.1.47</ecNumber>
    </recommendedName>
</protein>
<dbReference type="InterPro" id="IPR015424">
    <property type="entry name" value="PyrdxlP-dep_Trfase"/>
</dbReference>
<dbReference type="GO" id="GO:0030170">
    <property type="term" value="F:pyridoxal phosphate binding"/>
    <property type="evidence" value="ECO:0007669"/>
    <property type="project" value="InterPro"/>
</dbReference>
<gene>
    <name evidence="7" type="ORF">GGQ55_001154</name>
</gene>
<dbReference type="Pfam" id="PF00155">
    <property type="entry name" value="Aminotran_1_2"/>
    <property type="match status" value="1"/>
</dbReference>
<dbReference type="InterPro" id="IPR015422">
    <property type="entry name" value="PyrdxlP-dep_Trfase_small"/>
</dbReference>
<evidence type="ECO:0000256" key="5">
    <source>
        <dbReference type="ARBA" id="ARBA00047715"/>
    </source>
</evidence>
<evidence type="ECO:0000256" key="2">
    <source>
        <dbReference type="ARBA" id="ARBA00013187"/>
    </source>
</evidence>
<evidence type="ECO:0000256" key="4">
    <source>
        <dbReference type="ARBA" id="ARBA00022898"/>
    </source>
</evidence>
<dbReference type="RefSeq" id="WP_179715537.1">
    <property type="nucleotide sequence ID" value="NZ_JACBZT010000001.1"/>
</dbReference>
<reference evidence="7 8" key="1">
    <citation type="submission" date="2020-07" db="EMBL/GenBank/DDBJ databases">
        <title>Sequencing the genomes of 1000 actinobacteria strains.</title>
        <authorList>
            <person name="Klenk H.-P."/>
        </authorList>
    </citation>
    <scope>NUCLEOTIDE SEQUENCE [LARGE SCALE GENOMIC DNA]</scope>
    <source>
        <strain evidence="7 8">DSM 104001</strain>
    </source>
</reference>